<sequence>MSFLTATTHFEFERVFYSPAWVKRFDDGSELTLTARVSVDFTDIRMSLVIEEARALSAQLLTALAEHDAATRVDLVKAAA</sequence>
<accession>A0A511MLN2</accession>
<dbReference type="RefSeq" id="WP_147138518.1">
    <property type="nucleotide sequence ID" value="NZ_BJXA01000052.1"/>
</dbReference>
<evidence type="ECO:0000313" key="2">
    <source>
        <dbReference type="Proteomes" id="UP000321424"/>
    </source>
</evidence>
<protein>
    <submittedName>
        <fullName evidence="1">Uncharacterized protein</fullName>
    </submittedName>
</protein>
<gene>
    <name evidence="1" type="ORF">NN4_60480</name>
</gene>
<keyword evidence="2" id="KW-1185">Reference proteome</keyword>
<evidence type="ECO:0000313" key="1">
    <source>
        <dbReference type="EMBL" id="GEM41529.1"/>
    </source>
</evidence>
<reference evidence="1 2" key="1">
    <citation type="submission" date="2019-07" db="EMBL/GenBank/DDBJ databases">
        <title>Whole genome shotgun sequence of Nocardia ninae NBRC 108245.</title>
        <authorList>
            <person name="Hosoyama A."/>
            <person name="Uohara A."/>
            <person name="Ohji S."/>
            <person name="Ichikawa N."/>
        </authorList>
    </citation>
    <scope>NUCLEOTIDE SEQUENCE [LARGE SCALE GENOMIC DNA]</scope>
    <source>
        <strain evidence="1 2">NBRC 108245</strain>
    </source>
</reference>
<organism evidence="1 2">
    <name type="scientific">Nocardia ninae NBRC 108245</name>
    <dbReference type="NCBI Taxonomy" id="1210091"/>
    <lineage>
        <taxon>Bacteria</taxon>
        <taxon>Bacillati</taxon>
        <taxon>Actinomycetota</taxon>
        <taxon>Actinomycetes</taxon>
        <taxon>Mycobacteriales</taxon>
        <taxon>Nocardiaceae</taxon>
        <taxon>Nocardia</taxon>
    </lineage>
</organism>
<dbReference type="EMBL" id="BJXA01000052">
    <property type="protein sequence ID" value="GEM41529.1"/>
    <property type="molecule type" value="Genomic_DNA"/>
</dbReference>
<dbReference type="AlphaFoldDB" id="A0A511MLN2"/>
<comment type="caution">
    <text evidence="1">The sequence shown here is derived from an EMBL/GenBank/DDBJ whole genome shotgun (WGS) entry which is preliminary data.</text>
</comment>
<proteinExistence type="predicted"/>
<name>A0A511MLN2_9NOCA</name>
<dbReference type="Proteomes" id="UP000321424">
    <property type="component" value="Unassembled WGS sequence"/>
</dbReference>